<dbReference type="Gene3D" id="3.20.20.120">
    <property type="entry name" value="Enolase-like C-terminal domain"/>
    <property type="match status" value="1"/>
</dbReference>
<dbReference type="PANTHER" id="PTHR11902">
    <property type="entry name" value="ENOLASE"/>
    <property type="match status" value="1"/>
</dbReference>
<evidence type="ECO:0000256" key="4">
    <source>
        <dbReference type="ARBA" id="ARBA00023152"/>
    </source>
</evidence>
<keyword evidence="13" id="KW-1185">Reference proteome</keyword>
<sequence length="522" mass="57853">MSASHKDAQAFYETKQKAVKYYLENGVPQKMEEILNSMFYDDPEDIYGHLANYFDQYIKPAVITKRLSLCISPATNTHLPDNARLEDREADEQKRTESVKAAVNYINNEISSKLKDMKPTDQQQIDAILKGKGGKISVVAVIPEEPREHFPQGSEMVCAVSQAICVAGARAQALAQGVPLYEHISSLYHTEPCQLRMPLPIVTIMQSGKAALGKLNCVKEFMVIPSPGLSYTQSLDYITGIYYYIEKSLSSKGGVGLKTVSETGALCPVFEKPEQGLDLLQEAITAANLTPGEDIHIAINAAAHEMFDFEKGKYEVMTGVLKGADDLVDFWVELMSRYPSIMIVIDPTRKLDRDQWMRLCDRITEWCFVAGDRIFNRPGVLMYEQLPEQMMTGATVLAMENMTTLSDMMGCARKMEAAGNQIILSARSGETQDDFLADLAVGMNARFIKLGAPNRGERVSKFNRLLQIEAELEASGKLAPQVDHEFVHIALPPPEGEGEEGPPPASPASTKETKKEEKGKKK</sequence>
<dbReference type="InterPro" id="IPR020810">
    <property type="entry name" value="Enolase_C"/>
</dbReference>
<comment type="caution">
    <text evidence="12">The sequence shown here is derived from an EMBL/GenBank/DDBJ whole genome shotgun (WGS) entry which is preliminary data.</text>
</comment>
<dbReference type="InterPro" id="IPR000941">
    <property type="entry name" value="Enolase"/>
</dbReference>
<evidence type="ECO:0000256" key="6">
    <source>
        <dbReference type="ARBA" id="ARBA00031125"/>
    </source>
</evidence>
<feature type="domain" description="Enolase C-terminal TIM barrel" evidence="10">
    <location>
        <begin position="194"/>
        <end position="486"/>
    </location>
</feature>
<keyword evidence="4" id="KW-0324">Glycolysis</keyword>
<evidence type="ECO:0000313" key="12">
    <source>
        <dbReference type="EMBL" id="KAK7458963.1"/>
    </source>
</evidence>
<dbReference type="InterPro" id="IPR029017">
    <property type="entry name" value="Enolase-like_N"/>
</dbReference>
<feature type="compositionally biased region" description="Basic and acidic residues" evidence="9">
    <location>
        <begin position="511"/>
        <end position="522"/>
    </location>
</feature>
<gene>
    <name evidence="12" type="ORF">BaRGS_00039047</name>
</gene>
<evidence type="ECO:0000256" key="2">
    <source>
        <dbReference type="ARBA" id="ARBA00009604"/>
    </source>
</evidence>
<organism evidence="12 13">
    <name type="scientific">Batillaria attramentaria</name>
    <dbReference type="NCBI Taxonomy" id="370345"/>
    <lineage>
        <taxon>Eukaryota</taxon>
        <taxon>Metazoa</taxon>
        <taxon>Spiralia</taxon>
        <taxon>Lophotrochozoa</taxon>
        <taxon>Mollusca</taxon>
        <taxon>Gastropoda</taxon>
        <taxon>Caenogastropoda</taxon>
        <taxon>Sorbeoconcha</taxon>
        <taxon>Cerithioidea</taxon>
        <taxon>Batillariidae</taxon>
        <taxon>Batillaria</taxon>
    </lineage>
</organism>
<proteinExistence type="inferred from homology"/>
<dbReference type="InterPro" id="IPR020811">
    <property type="entry name" value="Enolase_N"/>
</dbReference>
<accession>A0ABD0J4B5</accession>
<dbReference type="InterPro" id="IPR036849">
    <property type="entry name" value="Enolase-like_C_sf"/>
</dbReference>
<dbReference type="InterPro" id="IPR047500">
    <property type="entry name" value="DD_ENO4"/>
</dbReference>
<dbReference type="SUPFAM" id="SSF51604">
    <property type="entry name" value="Enolase C-terminal domain-like"/>
    <property type="match status" value="1"/>
</dbReference>
<dbReference type="Proteomes" id="UP001519460">
    <property type="component" value="Unassembled WGS sequence"/>
</dbReference>
<feature type="region of interest" description="Disordered" evidence="9">
    <location>
        <begin position="488"/>
        <end position="522"/>
    </location>
</feature>
<evidence type="ECO:0000259" key="10">
    <source>
        <dbReference type="SMART" id="SM01192"/>
    </source>
</evidence>
<evidence type="ECO:0000313" key="13">
    <source>
        <dbReference type="Proteomes" id="UP001519460"/>
    </source>
</evidence>
<dbReference type="SUPFAM" id="SSF54826">
    <property type="entry name" value="Enolase N-terminal domain-like"/>
    <property type="match status" value="1"/>
</dbReference>
<name>A0ABD0J4B5_9CAEN</name>
<comment type="catalytic activity">
    <reaction evidence="8">
        <text>(2R)-2-phosphoglycerate = phosphoenolpyruvate + H2O</text>
        <dbReference type="Rhea" id="RHEA:10164"/>
        <dbReference type="ChEBI" id="CHEBI:15377"/>
        <dbReference type="ChEBI" id="CHEBI:58289"/>
        <dbReference type="ChEBI" id="CHEBI:58702"/>
        <dbReference type="EC" id="4.2.1.11"/>
    </reaction>
</comment>
<evidence type="ECO:0000256" key="1">
    <source>
        <dbReference type="ARBA" id="ARBA00005031"/>
    </source>
</evidence>
<evidence type="ECO:0000256" key="8">
    <source>
        <dbReference type="ARBA" id="ARBA00048333"/>
    </source>
</evidence>
<evidence type="ECO:0000256" key="3">
    <source>
        <dbReference type="ARBA" id="ARBA00012058"/>
    </source>
</evidence>
<keyword evidence="5" id="KW-0456">Lyase</keyword>
<dbReference type="Pfam" id="PF00113">
    <property type="entry name" value="Enolase_C"/>
    <property type="match status" value="1"/>
</dbReference>
<evidence type="ECO:0000256" key="7">
    <source>
        <dbReference type="ARBA" id="ARBA00034855"/>
    </source>
</evidence>
<comment type="pathway">
    <text evidence="1">Carbohydrate degradation; glycolysis; pyruvate from D-glyceraldehyde 3-phosphate: step 4/5.</text>
</comment>
<feature type="domain" description="Enolase N-terminal" evidence="11">
    <location>
        <begin position="77"/>
        <end position="184"/>
    </location>
</feature>
<dbReference type="EC" id="4.2.1.11" evidence="3"/>
<dbReference type="Gene3D" id="3.30.390.10">
    <property type="entry name" value="Enolase-like, N-terminal domain"/>
    <property type="match status" value="1"/>
</dbReference>
<evidence type="ECO:0000256" key="9">
    <source>
        <dbReference type="SAM" id="MobiDB-lite"/>
    </source>
</evidence>
<evidence type="ECO:0000259" key="11">
    <source>
        <dbReference type="SMART" id="SM01193"/>
    </source>
</evidence>
<dbReference type="GO" id="GO:0006096">
    <property type="term" value="P:glycolytic process"/>
    <property type="evidence" value="ECO:0007669"/>
    <property type="project" value="UniProtKB-KW"/>
</dbReference>
<dbReference type="PANTHER" id="PTHR11902:SF30">
    <property type="entry name" value="ENOLASE 4"/>
    <property type="match status" value="1"/>
</dbReference>
<dbReference type="PRINTS" id="PR00148">
    <property type="entry name" value="ENOLASE"/>
</dbReference>
<comment type="similarity">
    <text evidence="2">Belongs to the enolase family.</text>
</comment>
<evidence type="ECO:0000256" key="5">
    <source>
        <dbReference type="ARBA" id="ARBA00023239"/>
    </source>
</evidence>
<dbReference type="GO" id="GO:0004634">
    <property type="term" value="F:phosphopyruvate hydratase activity"/>
    <property type="evidence" value="ECO:0007669"/>
    <property type="project" value="UniProtKB-EC"/>
</dbReference>
<dbReference type="EMBL" id="JACVVK020000661">
    <property type="protein sequence ID" value="KAK7458963.1"/>
    <property type="molecule type" value="Genomic_DNA"/>
</dbReference>
<feature type="compositionally biased region" description="Pro residues" evidence="9">
    <location>
        <begin position="491"/>
        <end position="506"/>
    </location>
</feature>
<dbReference type="SMART" id="SM01192">
    <property type="entry name" value="Enolase_C"/>
    <property type="match status" value="1"/>
</dbReference>
<dbReference type="CDD" id="cd22974">
    <property type="entry name" value="DD_ENO4"/>
    <property type="match status" value="1"/>
</dbReference>
<dbReference type="AlphaFoldDB" id="A0ABD0J4B5"/>
<reference evidence="12 13" key="1">
    <citation type="journal article" date="2023" name="Sci. Data">
        <title>Genome assembly of the Korean intertidal mud-creeper Batillaria attramentaria.</title>
        <authorList>
            <person name="Patra A.K."/>
            <person name="Ho P.T."/>
            <person name="Jun S."/>
            <person name="Lee S.J."/>
            <person name="Kim Y."/>
            <person name="Won Y.J."/>
        </authorList>
    </citation>
    <scope>NUCLEOTIDE SEQUENCE [LARGE SCALE GENOMIC DNA]</scope>
    <source>
        <strain evidence="12">Wonlab-2016</strain>
    </source>
</reference>
<dbReference type="SMART" id="SM01193">
    <property type="entry name" value="Enolase_N"/>
    <property type="match status" value="1"/>
</dbReference>
<protein>
    <recommendedName>
        <fullName evidence="7">Enolase 4</fullName>
        <ecNumber evidence="3">4.2.1.11</ecNumber>
    </recommendedName>
    <alternativeName>
        <fullName evidence="6">2-phospho-D-glycerate hydro-lyase</fullName>
    </alternativeName>
</protein>